<proteinExistence type="predicted"/>
<dbReference type="EMBL" id="RBZU01000004">
    <property type="protein sequence ID" value="RKP55779.1"/>
    <property type="molecule type" value="Genomic_DNA"/>
</dbReference>
<reference evidence="2 3" key="1">
    <citation type="submission" date="2018-10" db="EMBL/GenBank/DDBJ databases">
        <title>Robbsia sp. DHC34, isolated from soil.</title>
        <authorList>
            <person name="Gao Z.-H."/>
            <person name="Qiu L.-H."/>
        </authorList>
    </citation>
    <scope>NUCLEOTIDE SEQUENCE [LARGE SCALE GENOMIC DNA]</scope>
    <source>
        <strain evidence="2 3">DHC34</strain>
    </source>
</reference>
<dbReference type="RefSeq" id="WP_121086411.1">
    <property type="nucleotide sequence ID" value="NZ_RBZU01000004.1"/>
</dbReference>
<sequence>MFQSSWLRKTRWIVVTLAATLFAGCSGNNPSSSPSSSPAAAVTQLCPASLDYSTTYTGGSSGGDYIKVQFDTTHLSYQMQFVLSDIPTTAGQINTTRAGDTITGSFHHATTFASAEQNRCTFVLDNGVSADGTYTVTINPADPPTLFVGEGIVTGGIPGATIEFDGVALLGNLGAIPSRTFDFFSFIGFAETETDFAKVAGAYNELGMHLSPTGTSFQTVSPQGWQPDVVNWNETLNADGSCTITTGSDYSCNTTGTPWTLRANADSTSDNVFVSQPTSSSSAYPSAGQEQPIILLAPSQAQAIMIVGKLGSALIPVVIRVGQSYIPSDNSALLNSVIDLEFGMSVLAPATALPASAITGSYIGPTSAPECAIVGNAGNIGLQGASEPSFNDLEPHPNLPGVFDGTYFDPTAGSCLDGTATSTLAANYTATTFNGATASFIAPSATATRTSAFSLDYTQSTPGLVGVTALQAFNASSNGSPVAIFNAGAIGWTIQVGGVYAMVMNSNLFNPFFSVGMVVQ</sequence>
<dbReference type="OrthoDB" id="8951775at2"/>
<dbReference type="Pfam" id="PF11170">
    <property type="entry name" value="DUF2957"/>
    <property type="match status" value="1"/>
</dbReference>
<comment type="caution">
    <text evidence="2">The sequence shown here is derived from an EMBL/GenBank/DDBJ whole genome shotgun (WGS) entry which is preliminary data.</text>
</comment>
<evidence type="ECO:0000313" key="3">
    <source>
        <dbReference type="Proteomes" id="UP000270342"/>
    </source>
</evidence>
<keyword evidence="3" id="KW-1185">Reference proteome</keyword>
<dbReference type="InterPro" id="IPR021340">
    <property type="entry name" value="DUF2957"/>
</dbReference>
<name>A0A494Y0L1_9BURK</name>
<accession>A0A494Y0L1</accession>
<dbReference type="Proteomes" id="UP000270342">
    <property type="component" value="Unassembled WGS sequence"/>
</dbReference>
<evidence type="ECO:0000313" key="2">
    <source>
        <dbReference type="EMBL" id="RKP55779.1"/>
    </source>
</evidence>
<feature type="signal peptide" evidence="1">
    <location>
        <begin position="1"/>
        <end position="27"/>
    </location>
</feature>
<keyword evidence="1" id="KW-0732">Signal</keyword>
<protein>
    <submittedName>
        <fullName evidence="2">DUF2957 domain-containing protein</fullName>
    </submittedName>
</protein>
<dbReference type="AlphaFoldDB" id="A0A494Y0L1"/>
<feature type="chain" id="PRO_5019775591" evidence="1">
    <location>
        <begin position="28"/>
        <end position="520"/>
    </location>
</feature>
<organism evidence="2 3">
    <name type="scientific">Pararobbsia silviterrae</name>
    <dbReference type="NCBI Taxonomy" id="1792498"/>
    <lineage>
        <taxon>Bacteria</taxon>
        <taxon>Pseudomonadati</taxon>
        <taxon>Pseudomonadota</taxon>
        <taxon>Betaproteobacteria</taxon>
        <taxon>Burkholderiales</taxon>
        <taxon>Burkholderiaceae</taxon>
        <taxon>Pararobbsia</taxon>
    </lineage>
</organism>
<gene>
    <name evidence="2" type="ORF">D7S86_11200</name>
</gene>
<evidence type="ECO:0000256" key="1">
    <source>
        <dbReference type="SAM" id="SignalP"/>
    </source>
</evidence>